<evidence type="ECO:0000259" key="7">
    <source>
        <dbReference type="Pfam" id="PF08281"/>
    </source>
</evidence>
<dbReference type="InterPro" id="IPR013249">
    <property type="entry name" value="RNA_pol_sigma70_r4_t2"/>
</dbReference>
<keyword evidence="9" id="KW-1185">Reference proteome</keyword>
<protein>
    <submittedName>
        <fullName evidence="8">RNA polymerase sigma-70 factor, ECF subfamily</fullName>
    </submittedName>
</protein>
<comment type="similarity">
    <text evidence="1">Belongs to the sigma-70 factor family. ECF subfamily.</text>
</comment>
<feature type="domain" description="RNA polymerase sigma factor 70 region 4 type 2" evidence="7">
    <location>
        <begin position="123"/>
        <end position="174"/>
    </location>
</feature>
<evidence type="ECO:0000256" key="5">
    <source>
        <dbReference type="ARBA" id="ARBA00023163"/>
    </source>
</evidence>
<evidence type="ECO:0000256" key="1">
    <source>
        <dbReference type="ARBA" id="ARBA00010641"/>
    </source>
</evidence>
<dbReference type="GO" id="GO:0003677">
    <property type="term" value="F:DNA binding"/>
    <property type="evidence" value="ECO:0007669"/>
    <property type="project" value="UniProtKB-KW"/>
</dbReference>
<keyword evidence="5" id="KW-0804">Transcription</keyword>
<dbReference type="STRING" id="908615.SAMN05421540_11231"/>
<keyword evidence="3" id="KW-0731">Sigma factor</keyword>
<keyword evidence="4" id="KW-0238">DNA-binding</keyword>
<dbReference type="PANTHER" id="PTHR43133">
    <property type="entry name" value="RNA POLYMERASE ECF-TYPE SIGMA FACTO"/>
    <property type="match status" value="1"/>
</dbReference>
<organism evidence="8 9">
    <name type="scientific">Psychroflexus halocasei</name>
    <dbReference type="NCBI Taxonomy" id="908615"/>
    <lineage>
        <taxon>Bacteria</taxon>
        <taxon>Pseudomonadati</taxon>
        <taxon>Bacteroidota</taxon>
        <taxon>Flavobacteriia</taxon>
        <taxon>Flavobacteriales</taxon>
        <taxon>Flavobacteriaceae</taxon>
        <taxon>Psychroflexus</taxon>
    </lineage>
</organism>
<dbReference type="Gene3D" id="1.10.10.10">
    <property type="entry name" value="Winged helix-like DNA-binding domain superfamily/Winged helix DNA-binding domain"/>
    <property type="match status" value="1"/>
</dbReference>
<dbReference type="GO" id="GO:0006352">
    <property type="term" value="P:DNA-templated transcription initiation"/>
    <property type="evidence" value="ECO:0007669"/>
    <property type="project" value="InterPro"/>
</dbReference>
<sequence length="186" mass="21977">MKIIKLHTELGQLIKKAKRNDRRAQYELYQRFAPKMLSLCRMYINDIQFAEDVLSKAFVKVFKKMSNFKGPEEAFFSWMRQIVIREAIDFLRKLKGLEFPTDDFSMMEQVNETEDSVGISQSEIQHFLDELPEGYRTVFVLHVIEQYPHQSIADLLNISVGTSKSQLYKAKKMLKEKMNHSQNRFL</sequence>
<evidence type="ECO:0000313" key="8">
    <source>
        <dbReference type="EMBL" id="SEA73764.1"/>
    </source>
</evidence>
<dbReference type="InterPro" id="IPR036388">
    <property type="entry name" value="WH-like_DNA-bd_sf"/>
</dbReference>
<dbReference type="PANTHER" id="PTHR43133:SF8">
    <property type="entry name" value="RNA POLYMERASE SIGMA FACTOR HI_1459-RELATED"/>
    <property type="match status" value="1"/>
</dbReference>
<evidence type="ECO:0000256" key="2">
    <source>
        <dbReference type="ARBA" id="ARBA00023015"/>
    </source>
</evidence>
<feature type="domain" description="RNA polymerase sigma-70 region 2" evidence="6">
    <location>
        <begin position="28"/>
        <end position="95"/>
    </location>
</feature>
<dbReference type="NCBIfam" id="TIGR02937">
    <property type="entry name" value="sigma70-ECF"/>
    <property type="match status" value="1"/>
</dbReference>
<dbReference type="Pfam" id="PF04542">
    <property type="entry name" value="Sigma70_r2"/>
    <property type="match status" value="1"/>
</dbReference>
<dbReference type="AlphaFoldDB" id="A0A1H4DLZ5"/>
<accession>A0A1H4DLZ5</accession>
<reference evidence="8 9" key="1">
    <citation type="submission" date="2016-10" db="EMBL/GenBank/DDBJ databases">
        <authorList>
            <person name="de Groot N.N."/>
        </authorList>
    </citation>
    <scope>NUCLEOTIDE SEQUENCE [LARGE SCALE GENOMIC DNA]</scope>
    <source>
        <strain evidence="8 9">DSM 23581</strain>
    </source>
</reference>
<evidence type="ECO:0000259" key="6">
    <source>
        <dbReference type="Pfam" id="PF04542"/>
    </source>
</evidence>
<evidence type="ECO:0000313" key="9">
    <source>
        <dbReference type="Proteomes" id="UP000198820"/>
    </source>
</evidence>
<dbReference type="CDD" id="cd06171">
    <property type="entry name" value="Sigma70_r4"/>
    <property type="match status" value="1"/>
</dbReference>
<dbReference type="Proteomes" id="UP000198820">
    <property type="component" value="Unassembled WGS sequence"/>
</dbReference>
<dbReference type="InterPro" id="IPR013324">
    <property type="entry name" value="RNA_pol_sigma_r3/r4-like"/>
</dbReference>
<dbReference type="InterPro" id="IPR039425">
    <property type="entry name" value="RNA_pol_sigma-70-like"/>
</dbReference>
<evidence type="ECO:0000256" key="3">
    <source>
        <dbReference type="ARBA" id="ARBA00023082"/>
    </source>
</evidence>
<dbReference type="RefSeq" id="WP_093245742.1">
    <property type="nucleotide sequence ID" value="NZ_FNQF01000012.1"/>
</dbReference>
<evidence type="ECO:0000256" key="4">
    <source>
        <dbReference type="ARBA" id="ARBA00023125"/>
    </source>
</evidence>
<keyword evidence="2" id="KW-0805">Transcription regulation</keyword>
<gene>
    <name evidence="8" type="ORF">SAMN05421540_11231</name>
</gene>
<dbReference type="Gene3D" id="1.10.1740.10">
    <property type="match status" value="1"/>
</dbReference>
<dbReference type="InterPro" id="IPR014284">
    <property type="entry name" value="RNA_pol_sigma-70_dom"/>
</dbReference>
<dbReference type="InterPro" id="IPR013325">
    <property type="entry name" value="RNA_pol_sigma_r2"/>
</dbReference>
<proteinExistence type="inferred from homology"/>
<dbReference type="SUPFAM" id="SSF88659">
    <property type="entry name" value="Sigma3 and sigma4 domains of RNA polymerase sigma factors"/>
    <property type="match status" value="1"/>
</dbReference>
<dbReference type="Pfam" id="PF08281">
    <property type="entry name" value="Sigma70_r4_2"/>
    <property type="match status" value="1"/>
</dbReference>
<dbReference type="EMBL" id="FNQF01000012">
    <property type="protein sequence ID" value="SEA73764.1"/>
    <property type="molecule type" value="Genomic_DNA"/>
</dbReference>
<dbReference type="SUPFAM" id="SSF88946">
    <property type="entry name" value="Sigma2 domain of RNA polymerase sigma factors"/>
    <property type="match status" value="1"/>
</dbReference>
<dbReference type="GO" id="GO:0016987">
    <property type="term" value="F:sigma factor activity"/>
    <property type="evidence" value="ECO:0007669"/>
    <property type="project" value="UniProtKB-KW"/>
</dbReference>
<name>A0A1H4DLZ5_9FLAO</name>
<dbReference type="InterPro" id="IPR007627">
    <property type="entry name" value="RNA_pol_sigma70_r2"/>
</dbReference>